<dbReference type="Proteomes" id="UP000018159">
    <property type="component" value="Unassembled WGS sequence"/>
</dbReference>
<evidence type="ECO:0000256" key="1">
    <source>
        <dbReference type="SAM" id="Coils"/>
    </source>
</evidence>
<name>V6AVX8_9ARCH</name>
<dbReference type="EMBL" id="CAJNAQ010000002">
    <property type="protein sequence ID" value="CAE6490076.1"/>
    <property type="molecule type" value="Genomic_DNA"/>
</dbReference>
<evidence type="ECO:0000313" key="4">
    <source>
        <dbReference type="Proteomes" id="UP000018159"/>
    </source>
</evidence>
<dbReference type="STRING" id="1407055.NITUZ_60274"/>
<dbReference type="EMBL" id="CBTY010000011">
    <property type="protein sequence ID" value="CDI06747.1"/>
    <property type="molecule type" value="Genomic_DNA"/>
</dbReference>
<dbReference type="OrthoDB" id="377381at2157"/>
<dbReference type="Proteomes" id="UP000655759">
    <property type="component" value="Unassembled WGS sequence"/>
</dbReference>
<reference evidence="3" key="1">
    <citation type="journal article" date="2013" name="PLoS ONE">
        <title>Enrichment and Genome Sequence of the Group I.1a Ammonia-Oxidizing Archaeon ?Ca. Nitrosotenuis uzonensis? Representing a Clade Globally.</title>
        <authorList>
            <person name="Lebedeva E.V."/>
            <person name="Hatzenpichler R."/>
            <person name="Pelletier E."/>
            <person name="Schuster N."/>
            <person name="Hauzmayer S."/>
            <person name="Bulaev A."/>
            <person name="Grigor'eva N.V."/>
            <person name="Galushko A."/>
            <person name="Schmid M."/>
            <person name="Palatinszky M."/>
            <person name="Le Paslier D."/>
            <person name="Daims H."/>
            <person name="Wagner M."/>
        </authorList>
    </citation>
    <scope>NUCLEOTIDE SEQUENCE [LARGE SCALE GENOMIC DNA]</scope>
    <source>
        <strain evidence="3">N4</strain>
    </source>
</reference>
<reference evidence="3" key="2">
    <citation type="submission" date="2013-10" db="EMBL/GenBank/DDBJ databases">
        <authorList>
            <person name="Regsiter A."/>
        </authorList>
    </citation>
    <scope>NUCLEOTIDE SEQUENCE</scope>
    <source>
        <strain evidence="3">N4</strain>
    </source>
</reference>
<accession>V6AVX8</accession>
<evidence type="ECO:0000313" key="2">
    <source>
        <dbReference type="EMBL" id="CAE6490076.1"/>
    </source>
</evidence>
<protein>
    <submittedName>
        <fullName evidence="3">Uncharacterized protein</fullName>
    </submittedName>
</protein>
<keyword evidence="1" id="KW-0175">Coiled coil</keyword>
<feature type="coiled-coil region" evidence="1">
    <location>
        <begin position="3"/>
        <end position="38"/>
    </location>
</feature>
<gene>
    <name evidence="3" type="ORF">NITUZ_60274</name>
    <name evidence="2" type="ORF">NUZ5A_20702</name>
</gene>
<reference evidence="2" key="3">
    <citation type="submission" date="2021-02" db="EMBL/GenBank/DDBJ databases">
        <authorList>
            <person name="Han P."/>
        </authorList>
    </citation>
    <scope>NUCLEOTIDE SEQUENCE</scope>
    <source>
        <strain evidence="2">Candidatus Nitrosotenuis uzonensis 5A</strain>
    </source>
</reference>
<comment type="caution">
    <text evidence="3">The sequence shown here is derived from an EMBL/GenBank/DDBJ whole genome shotgun (WGS) entry which is preliminary data.</text>
</comment>
<dbReference type="RefSeq" id="WP_155991585.1">
    <property type="nucleotide sequence ID" value="NZ_CAJNAQ010000002.1"/>
</dbReference>
<keyword evidence="4" id="KW-1185">Reference proteome</keyword>
<organism evidence="3 4">
    <name type="scientific">Candidatus Nitrosotenuis uzonensis</name>
    <dbReference type="NCBI Taxonomy" id="1407055"/>
    <lineage>
        <taxon>Archaea</taxon>
        <taxon>Nitrososphaerota</taxon>
        <taxon>Candidatus Nitrosotenuis</taxon>
    </lineage>
</organism>
<dbReference type="AlphaFoldDB" id="V6AVX8"/>
<evidence type="ECO:0000313" key="3">
    <source>
        <dbReference type="EMBL" id="CDI06747.1"/>
    </source>
</evidence>
<proteinExistence type="predicted"/>
<sequence>MAKEDIQKLIEDANTALEAEYENQINTIKSEIRSFKAKTVDKISKNTP</sequence>